<keyword evidence="3" id="KW-1185">Reference proteome</keyword>
<organism evidence="2 3">
    <name type="scientific">Kwoniella shivajii</name>
    <dbReference type="NCBI Taxonomy" id="564305"/>
    <lineage>
        <taxon>Eukaryota</taxon>
        <taxon>Fungi</taxon>
        <taxon>Dikarya</taxon>
        <taxon>Basidiomycota</taxon>
        <taxon>Agaricomycotina</taxon>
        <taxon>Tremellomycetes</taxon>
        <taxon>Tremellales</taxon>
        <taxon>Cryptococcaceae</taxon>
        <taxon>Kwoniella</taxon>
    </lineage>
</organism>
<sequence length="277" mass="31402">MSSTRATSRTGPIDWVGELPSDERYNDPDADFILVSSDDVGFRVKRGFLQAYSRTWEATLNSDIHPEAHLNLIDEDIENSHVIRLFLDLQIGHEIKLTRGDLGIMRSCVDFGIKYNCPSLNALLSSQGRKMLQQPDVGPGKIFILAAHLNDARLAADAIRNSGNLVCSEPPTPRNGRSRSDIPSRVVVNRPLNEVMFMPIPLWWTTDQIEENLNHRNRREVRGRGAMEIASWPWAEVFRLPLEYVFALSRTAMLHNLQPGQRSYEHAARCFLDIIEG</sequence>
<dbReference type="Proteomes" id="UP001329825">
    <property type="component" value="Chromosome 3"/>
</dbReference>
<evidence type="ECO:0000259" key="1">
    <source>
        <dbReference type="PROSITE" id="PS50097"/>
    </source>
</evidence>
<protein>
    <recommendedName>
        <fullName evidence="1">BTB domain-containing protein</fullName>
    </recommendedName>
</protein>
<evidence type="ECO:0000313" key="2">
    <source>
        <dbReference type="EMBL" id="WRT65367.1"/>
    </source>
</evidence>
<proteinExistence type="predicted"/>
<dbReference type="EMBL" id="CP141883">
    <property type="protein sequence ID" value="WRT65367.1"/>
    <property type="molecule type" value="Genomic_DNA"/>
</dbReference>
<dbReference type="GeneID" id="87954441"/>
<reference evidence="2 3" key="1">
    <citation type="submission" date="2024-01" db="EMBL/GenBank/DDBJ databases">
        <title>Comparative genomics of Cryptococcus and Kwoniella reveals pathogenesis evolution and contrasting modes of karyotype evolution via chromosome fusion or intercentromeric recombination.</title>
        <authorList>
            <person name="Coelho M.A."/>
            <person name="David-Palma M."/>
            <person name="Shea T."/>
            <person name="Bowers K."/>
            <person name="McGinley-Smith S."/>
            <person name="Mohammad A.W."/>
            <person name="Gnirke A."/>
            <person name="Yurkov A.M."/>
            <person name="Nowrousian M."/>
            <person name="Sun S."/>
            <person name="Cuomo C.A."/>
            <person name="Heitman J."/>
        </authorList>
    </citation>
    <scope>NUCLEOTIDE SEQUENCE [LARGE SCALE GENOMIC DNA]</scope>
    <source>
        <strain evidence="2">CBS 11374</strain>
    </source>
</reference>
<dbReference type="PROSITE" id="PS50097">
    <property type="entry name" value="BTB"/>
    <property type="match status" value="1"/>
</dbReference>
<feature type="domain" description="BTB" evidence="1">
    <location>
        <begin position="30"/>
        <end position="99"/>
    </location>
</feature>
<evidence type="ECO:0000313" key="3">
    <source>
        <dbReference type="Proteomes" id="UP001329825"/>
    </source>
</evidence>
<gene>
    <name evidence="2" type="ORF">IL334_002310</name>
</gene>
<name>A0ABZ1CYJ2_9TREE</name>
<dbReference type="InterPro" id="IPR000210">
    <property type="entry name" value="BTB/POZ_dom"/>
</dbReference>
<accession>A0ABZ1CYJ2</accession>
<dbReference type="RefSeq" id="XP_062790107.1">
    <property type="nucleotide sequence ID" value="XM_062934056.1"/>
</dbReference>